<name>A0ACA9LI08_9GLOM</name>
<gene>
    <name evidence="1" type="ORF">RPERSI_LOCUS3115</name>
</gene>
<protein>
    <submittedName>
        <fullName evidence="1">22825_t:CDS:1</fullName>
    </submittedName>
</protein>
<dbReference type="EMBL" id="CAJVQC010003668">
    <property type="protein sequence ID" value="CAG8530455.1"/>
    <property type="molecule type" value="Genomic_DNA"/>
</dbReference>
<reference evidence="1" key="1">
    <citation type="submission" date="2021-06" db="EMBL/GenBank/DDBJ databases">
        <authorList>
            <person name="Kallberg Y."/>
            <person name="Tangrot J."/>
            <person name="Rosling A."/>
        </authorList>
    </citation>
    <scope>NUCLEOTIDE SEQUENCE</scope>
    <source>
        <strain evidence="1">MA461A</strain>
    </source>
</reference>
<dbReference type="Proteomes" id="UP000789920">
    <property type="component" value="Unassembled WGS sequence"/>
</dbReference>
<comment type="caution">
    <text evidence="1">The sequence shown here is derived from an EMBL/GenBank/DDBJ whole genome shotgun (WGS) entry which is preliminary data.</text>
</comment>
<evidence type="ECO:0000313" key="2">
    <source>
        <dbReference type="Proteomes" id="UP000789920"/>
    </source>
</evidence>
<feature type="non-terminal residue" evidence="1">
    <location>
        <position position="1"/>
    </location>
</feature>
<accession>A0ACA9LI08</accession>
<organism evidence="1 2">
    <name type="scientific">Racocetra persica</name>
    <dbReference type="NCBI Taxonomy" id="160502"/>
    <lineage>
        <taxon>Eukaryota</taxon>
        <taxon>Fungi</taxon>
        <taxon>Fungi incertae sedis</taxon>
        <taxon>Mucoromycota</taxon>
        <taxon>Glomeromycotina</taxon>
        <taxon>Glomeromycetes</taxon>
        <taxon>Diversisporales</taxon>
        <taxon>Gigasporaceae</taxon>
        <taxon>Racocetra</taxon>
    </lineage>
</organism>
<keyword evidence="2" id="KW-1185">Reference proteome</keyword>
<proteinExistence type="predicted"/>
<sequence length="49" mass="5497">ATHFTICIINELLTSLQENINVEFLNPIINQGKNFESQENQDSDSSISS</sequence>
<evidence type="ECO:0000313" key="1">
    <source>
        <dbReference type="EMBL" id="CAG8530455.1"/>
    </source>
</evidence>